<keyword evidence="3" id="KW-0539">Nucleus</keyword>
<evidence type="ECO:0000256" key="10">
    <source>
        <dbReference type="SAM" id="MobiDB-lite"/>
    </source>
</evidence>
<evidence type="ECO:0000256" key="4">
    <source>
        <dbReference type="ARBA" id="ARBA00038509"/>
    </source>
</evidence>
<dbReference type="InterPro" id="IPR044666">
    <property type="entry name" value="Cyclophilin_A-like"/>
</dbReference>
<comment type="caution">
    <text evidence="12">The sequence shown here is derived from an EMBL/GenBank/DDBJ whole genome shotgun (WGS) entry which is preliminary data.</text>
</comment>
<evidence type="ECO:0000256" key="5">
    <source>
        <dbReference type="ARBA" id="ARBA00055615"/>
    </source>
</evidence>
<dbReference type="InterPro" id="IPR020892">
    <property type="entry name" value="Cyclophilin-type_PPIase_CS"/>
</dbReference>
<dbReference type="OMA" id="CKNFLQH"/>
<keyword evidence="13" id="KW-1185">Reference proteome</keyword>
<feature type="compositionally biased region" description="Basic and acidic residues" evidence="10">
    <location>
        <begin position="232"/>
        <end position="269"/>
    </location>
</feature>
<name>A0A1U7LMZ6_NEOID</name>
<dbReference type="InterPro" id="IPR002130">
    <property type="entry name" value="Cyclophilin-type_PPIase_dom"/>
</dbReference>
<dbReference type="OrthoDB" id="442970at2759"/>
<dbReference type="STRING" id="1198029.A0A1U7LMZ6"/>
<dbReference type="Gene3D" id="2.40.100.10">
    <property type="entry name" value="Cyclophilin-like"/>
    <property type="match status" value="1"/>
</dbReference>
<dbReference type="GO" id="GO:0006457">
    <property type="term" value="P:protein folding"/>
    <property type="evidence" value="ECO:0007669"/>
    <property type="project" value="InterPro"/>
</dbReference>
<evidence type="ECO:0000256" key="9">
    <source>
        <dbReference type="ARBA" id="ARBA00083804"/>
    </source>
</evidence>
<evidence type="ECO:0000313" key="12">
    <source>
        <dbReference type="EMBL" id="OLL23998.1"/>
    </source>
</evidence>
<dbReference type="PANTHER" id="PTHR45625">
    <property type="entry name" value="PEPTIDYL-PROLYL CIS-TRANS ISOMERASE-RELATED"/>
    <property type="match status" value="1"/>
</dbReference>
<evidence type="ECO:0000256" key="8">
    <source>
        <dbReference type="ARBA" id="ARBA00082698"/>
    </source>
</evidence>
<feature type="domain" description="PPIase cyclophilin-type" evidence="11">
    <location>
        <begin position="22"/>
        <end position="165"/>
    </location>
</feature>
<feature type="region of interest" description="Disordered" evidence="10">
    <location>
        <begin position="232"/>
        <end position="286"/>
    </location>
</feature>
<comment type="function">
    <text evidence="5">PPIases accelerate the folding of proteins. It catalyzes the cis-trans isomerization of proline imidic peptide bonds in oligopeptides. Involved in pre-mRNA splicing.</text>
</comment>
<dbReference type="FunFam" id="2.40.100.10:FF:000007">
    <property type="entry name" value="Peptidyl-prolyl cis-trans isomerase CWC27 homolog"/>
    <property type="match status" value="1"/>
</dbReference>
<dbReference type="PANTHER" id="PTHR45625:SF6">
    <property type="entry name" value="SPLICEOSOME-ASSOCIATED PROTEIN CWC27 HOMOLOG"/>
    <property type="match status" value="1"/>
</dbReference>
<dbReference type="GO" id="GO:0071013">
    <property type="term" value="C:catalytic step 2 spliceosome"/>
    <property type="evidence" value="ECO:0007669"/>
    <property type="project" value="TreeGrafter"/>
</dbReference>
<sequence length="485" mass="54643">MTAVVIQEPFTEGKVLLSTTKGDIEIELWPKQAPKAVRNFVQLCLEGYYNSTVFHRLVPSFILQGGDPTGTGTGGQSIYDEPFPDEFHSRLRYSRRGLVGMASSGPSDNGSQFFITLAATPELQGKNTLFGRVMGDTIFNIVKMGEADVEGERPLYPVRIIKSEVLWNPFEDIVPRISEPLPVVKEKGTKKKGKKNKALLSFEDETEKDVVTKKIVSMHDVGDDPRLVKETAHREQKERPHNINEVAKLKPESKETTVPDPPKSEKMEIIEVESNKSPPPKRKQKLPGINDLQAQIDAMKNSIRSLDDRTVAPSDLHKEKKKSSYLDLEREKYKSGKAIIGRKRKKPGNEAEILSALESFRSKLQAPSSESSATPEISKFGEVCPLHLVPGCMSCFDRLGETNDNEDLSEFTASRSWLNHSLTFGKDYLGKDGTYKMQREMENYEVIDPRERKAEARRKDKESRKSDGISRSFRKEGGWNGRKND</sequence>
<evidence type="ECO:0000256" key="7">
    <source>
        <dbReference type="ARBA" id="ARBA00071024"/>
    </source>
</evidence>
<dbReference type="EMBL" id="LXFE01001036">
    <property type="protein sequence ID" value="OLL23998.1"/>
    <property type="molecule type" value="Genomic_DNA"/>
</dbReference>
<dbReference type="PROSITE" id="PS00170">
    <property type="entry name" value="CSA_PPIASE_1"/>
    <property type="match status" value="1"/>
</dbReference>
<evidence type="ECO:0000313" key="13">
    <source>
        <dbReference type="Proteomes" id="UP000186594"/>
    </source>
</evidence>
<comment type="catalytic activity">
    <reaction evidence="1">
        <text>[protein]-peptidylproline (omega=180) = [protein]-peptidylproline (omega=0)</text>
        <dbReference type="Rhea" id="RHEA:16237"/>
        <dbReference type="Rhea" id="RHEA-COMP:10747"/>
        <dbReference type="Rhea" id="RHEA-COMP:10748"/>
        <dbReference type="ChEBI" id="CHEBI:83833"/>
        <dbReference type="ChEBI" id="CHEBI:83834"/>
        <dbReference type="EC" id="5.2.1.8"/>
    </reaction>
</comment>
<dbReference type="AlphaFoldDB" id="A0A1U7LMZ6"/>
<dbReference type="Proteomes" id="UP000186594">
    <property type="component" value="Unassembled WGS sequence"/>
</dbReference>
<organism evidence="12 13">
    <name type="scientific">Neolecta irregularis (strain DAH-3)</name>
    <dbReference type="NCBI Taxonomy" id="1198029"/>
    <lineage>
        <taxon>Eukaryota</taxon>
        <taxon>Fungi</taxon>
        <taxon>Dikarya</taxon>
        <taxon>Ascomycota</taxon>
        <taxon>Taphrinomycotina</taxon>
        <taxon>Neolectales</taxon>
        <taxon>Neolectaceae</taxon>
        <taxon>Neolecta</taxon>
    </lineage>
</organism>
<evidence type="ECO:0000256" key="3">
    <source>
        <dbReference type="ARBA" id="ARBA00023242"/>
    </source>
</evidence>
<dbReference type="GO" id="GO:0003755">
    <property type="term" value="F:peptidyl-prolyl cis-trans isomerase activity"/>
    <property type="evidence" value="ECO:0007669"/>
    <property type="project" value="UniProtKB-EC"/>
</dbReference>
<evidence type="ECO:0000256" key="2">
    <source>
        <dbReference type="ARBA" id="ARBA00004123"/>
    </source>
</evidence>
<feature type="region of interest" description="Disordered" evidence="10">
    <location>
        <begin position="446"/>
        <end position="485"/>
    </location>
</feature>
<keyword evidence="12" id="KW-0413">Isomerase</keyword>
<accession>A0A1U7LMZ6</accession>
<gene>
    <name evidence="12" type="ORF">NEOLI_001179</name>
</gene>
<dbReference type="SUPFAM" id="SSF50891">
    <property type="entry name" value="Cyclophilin-like"/>
    <property type="match status" value="1"/>
</dbReference>
<evidence type="ECO:0000259" key="11">
    <source>
        <dbReference type="PROSITE" id="PS50072"/>
    </source>
</evidence>
<dbReference type="InterPro" id="IPR029000">
    <property type="entry name" value="Cyclophilin-like_dom_sf"/>
</dbReference>
<proteinExistence type="inferred from homology"/>
<comment type="similarity">
    <text evidence="4">Belongs to the cyclophilin-type PPIase family. CWC27 subfamily.</text>
</comment>
<dbReference type="Pfam" id="PF00160">
    <property type="entry name" value="Pro_isomerase"/>
    <property type="match status" value="1"/>
</dbReference>
<comment type="subcellular location">
    <subcellularLocation>
        <location evidence="2">Nucleus</location>
    </subcellularLocation>
</comment>
<protein>
    <recommendedName>
        <fullName evidence="7">Peptidyl-prolyl isomerase CWC27</fullName>
    </recommendedName>
    <alternativeName>
        <fullName evidence="6">Peptidyl-prolyl isomerase cwc27</fullName>
    </alternativeName>
    <alternativeName>
        <fullName evidence="8 9">Rotamase CWC27</fullName>
    </alternativeName>
</protein>
<reference evidence="12 13" key="1">
    <citation type="submission" date="2016-04" db="EMBL/GenBank/DDBJ databases">
        <title>Evolutionary innovation and constraint leading to complex multicellularity in the Ascomycota.</title>
        <authorList>
            <person name="Cisse O."/>
            <person name="Nguyen A."/>
            <person name="Hewitt D.A."/>
            <person name="Jedd G."/>
            <person name="Stajich J.E."/>
        </authorList>
    </citation>
    <scope>NUCLEOTIDE SEQUENCE [LARGE SCALE GENOMIC DNA]</scope>
    <source>
        <strain evidence="12 13">DAH-3</strain>
    </source>
</reference>
<evidence type="ECO:0000256" key="6">
    <source>
        <dbReference type="ARBA" id="ARBA00067721"/>
    </source>
</evidence>
<dbReference type="PROSITE" id="PS50072">
    <property type="entry name" value="CSA_PPIASE_2"/>
    <property type="match status" value="1"/>
</dbReference>
<evidence type="ECO:0000256" key="1">
    <source>
        <dbReference type="ARBA" id="ARBA00000971"/>
    </source>
</evidence>
<dbReference type="PRINTS" id="PR00153">
    <property type="entry name" value="CSAPPISMRASE"/>
</dbReference>